<dbReference type="PANTHER" id="PTHR30055:SF220">
    <property type="entry name" value="TETR-FAMILY REGULATORY PROTEIN"/>
    <property type="match status" value="1"/>
</dbReference>
<protein>
    <submittedName>
        <fullName evidence="6">Regulatory protein TetR</fullName>
    </submittedName>
</protein>
<keyword evidence="7" id="KW-1185">Reference proteome</keyword>
<dbReference type="Gene3D" id="1.10.357.10">
    <property type="entry name" value="Tetracycline Repressor, domain 2"/>
    <property type="match status" value="1"/>
</dbReference>
<dbReference type="AlphaFoldDB" id="F8A1F6"/>
<dbReference type="GO" id="GO:0000976">
    <property type="term" value="F:transcription cis-regulatory region binding"/>
    <property type="evidence" value="ECO:0007669"/>
    <property type="project" value="TreeGrafter"/>
</dbReference>
<evidence type="ECO:0000256" key="4">
    <source>
        <dbReference type="PROSITE-ProRule" id="PRU00335"/>
    </source>
</evidence>
<dbReference type="PROSITE" id="PS50977">
    <property type="entry name" value="HTH_TETR_2"/>
    <property type="match status" value="1"/>
</dbReference>
<dbReference type="PANTHER" id="PTHR30055">
    <property type="entry name" value="HTH-TYPE TRANSCRIPTIONAL REGULATOR RUTR"/>
    <property type="match status" value="1"/>
</dbReference>
<name>F8A1F6_CELGA</name>
<dbReference type="SUPFAM" id="SSF48498">
    <property type="entry name" value="Tetracyclin repressor-like, C-terminal domain"/>
    <property type="match status" value="1"/>
</dbReference>
<dbReference type="STRING" id="593907.Celgi_2340"/>
<keyword evidence="1" id="KW-0805">Transcription regulation</keyword>
<evidence type="ECO:0000259" key="5">
    <source>
        <dbReference type="PROSITE" id="PS50977"/>
    </source>
</evidence>
<dbReference type="SUPFAM" id="SSF46689">
    <property type="entry name" value="Homeodomain-like"/>
    <property type="match status" value="1"/>
</dbReference>
<dbReference type="Proteomes" id="UP000000485">
    <property type="component" value="Chromosome"/>
</dbReference>
<dbReference type="InterPro" id="IPR001647">
    <property type="entry name" value="HTH_TetR"/>
</dbReference>
<dbReference type="HOGENOM" id="CLU_069356_40_0_11"/>
<sequence>MNVNGRHIGSGATLGANVRVVNMCAASRDTYHHGDLRSALLAAGRELLVERGPAGFSLNELSRRVGVSTAAPYRHFADRDALLDALANEGYAIFGAALRAAAQAAPDPRACLVGLGVAYLDFAAEHPDVFQLMFGDRAGRPAPAGPPTFEPLVTAVVQAQDAGVLPADQAVGDLARTIWATLHGLAVLDARGGLTKLGLGDSRDGLVRQAMSMLLGRV</sequence>
<organism evidence="6 7">
    <name type="scientific">Cellulomonas gilvus (strain ATCC 13127 / NRRL B-14078)</name>
    <name type="common">Cellvibrio gilvus</name>
    <dbReference type="NCBI Taxonomy" id="593907"/>
    <lineage>
        <taxon>Bacteria</taxon>
        <taxon>Bacillati</taxon>
        <taxon>Actinomycetota</taxon>
        <taxon>Actinomycetes</taxon>
        <taxon>Micrococcales</taxon>
        <taxon>Cellulomonadaceae</taxon>
        <taxon>Cellulomonas</taxon>
    </lineage>
</organism>
<dbReference type="GO" id="GO:0003700">
    <property type="term" value="F:DNA-binding transcription factor activity"/>
    <property type="evidence" value="ECO:0007669"/>
    <property type="project" value="TreeGrafter"/>
</dbReference>
<dbReference type="Pfam" id="PF13305">
    <property type="entry name" value="TetR_C_33"/>
    <property type="match status" value="1"/>
</dbReference>
<feature type="domain" description="HTH tetR-type" evidence="5">
    <location>
        <begin position="34"/>
        <end position="94"/>
    </location>
</feature>
<dbReference type="KEGG" id="cga:Celgi_2340"/>
<keyword evidence="3" id="KW-0804">Transcription</keyword>
<dbReference type="InterPro" id="IPR036271">
    <property type="entry name" value="Tet_transcr_reg_TetR-rel_C_sf"/>
</dbReference>
<accession>F8A1F6</accession>
<proteinExistence type="predicted"/>
<dbReference type="InterPro" id="IPR009057">
    <property type="entry name" value="Homeodomain-like_sf"/>
</dbReference>
<dbReference type="eggNOG" id="COG1309">
    <property type="taxonomic scope" value="Bacteria"/>
</dbReference>
<feature type="DNA-binding region" description="H-T-H motif" evidence="4">
    <location>
        <begin position="57"/>
        <end position="76"/>
    </location>
</feature>
<evidence type="ECO:0000256" key="1">
    <source>
        <dbReference type="ARBA" id="ARBA00023015"/>
    </source>
</evidence>
<dbReference type="PRINTS" id="PR00455">
    <property type="entry name" value="HTHTETR"/>
</dbReference>
<evidence type="ECO:0000313" key="7">
    <source>
        <dbReference type="Proteomes" id="UP000000485"/>
    </source>
</evidence>
<evidence type="ECO:0000313" key="6">
    <source>
        <dbReference type="EMBL" id="AEI12840.1"/>
    </source>
</evidence>
<dbReference type="InterPro" id="IPR050109">
    <property type="entry name" value="HTH-type_TetR-like_transc_reg"/>
</dbReference>
<evidence type="ECO:0000256" key="3">
    <source>
        <dbReference type="ARBA" id="ARBA00023163"/>
    </source>
</evidence>
<evidence type="ECO:0000256" key="2">
    <source>
        <dbReference type="ARBA" id="ARBA00023125"/>
    </source>
</evidence>
<dbReference type="EMBL" id="CP002665">
    <property type="protein sequence ID" value="AEI12840.1"/>
    <property type="molecule type" value="Genomic_DNA"/>
</dbReference>
<keyword evidence="2 4" id="KW-0238">DNA-binding</keyword>
<reference evidence="7" key="1">
    <citation type="submission" date="2011-04" db="EMBL/GenBank/DDBJ databases">
        <title>Complete sequence of Cellvibrio gilvus ATCC 13127.</title>
        <authorList>
            <person name="Lucas S."/>
            <person name="Han J."/>
            <person name="Lapidus A."/>
            <person name="Cheng J.-F."/>
            <person name="Goodwin L."/>
            <person name="Pitluck S."/>
            <person name="Peters L."/>
            <person name="Munk A."/>
            <person name="Detter J.C."/>
            <person name="Han C."/>
            <person name="Tapia R."/>
            <person name="Land M."/>
            <person name="Hauser L."/>
            <person name="Kyrpides N."/>
            <person name="Ivanova N."/>
            <person name="Ovchinnikova G."/>
            <person name="Pagani I."/>
            <person name="Mead D."/>
            <person name="Brumm P."/>
            <person name="Woyke T."/>
        </authorList>
    </citation>
    <scope>NUCLEOTIDE SEQUENCE [LARGE SCALE GENOMIC DNA]</scope>
    <source>
        <strain evidence="7">ATCC 13127 / NRRL B-14078</strain>
    </source>
</reference>
<dbReference type="Pfam" id="PF00440">
    <property type="entry name" value="TetR_N"/>
    <property type="match status" value="1"/>
</dbReference>
<dbReference type="InterPro" id="IPR025996">
    <property type="entry name" value="MT1864/Rv1816-like_C"/>
</dbReference>
<gene>
    <name evidence="6" type="ordered locus">Celgi_2340</name>
</gene>